<evidence type="ECO:0000313" key="3">
    <source>
        <dbReference type="Proteomes" id="UP001314229"/>
    </source>
</evidence>
<name>A0AAV1NY16_SCOSC</name>
<sequence length="315" mass="34923">MTHPTDDFTKARPESGRVLHTQESGDAGLSSNMKHKFNDTSALSVGHKGSSVIPIADREEKAVFGCPEMGGKIWQHPSKLWLLDACHKEQEPYFVTAEEREDLVKLYTLVQQASSQTLSENNPEEETSSNQPGTAAITEASVGGGESCTTHSEMNSKGNKRKGRPLVPGEMKNRIRIRKRAAPKKWKWCFPFLIMFTVATVCDSLDGVKCFSCMDKEKCPKLSHIYNSDDNILYNRRPKEPFPICYGVPTLSPKNCTVCYVKAIIYIICSGDPGKLDVEGEGAHINNITSLAPLMKSTPLKASRSSTPRTEHLLY</sequence>
<accession>A0AAV1NY16</accession>
<reference evidence="2 3" key="1">
    <citation type="submission" date="2024-01" db="EMBL/GenBank/DDBJ databases">
        <authorList>
            <person name="Alioto T."/>
            <person name="Alioto T."/>
            <person name="Gomez Garrido J."/>
        </authorList>
    </citation>
    <scope>NUCLEOTIDE SEQUENCE [LARGE SCALE GENOMIC DNA]</scope>
</reference>
<feature type="compositionally biased region" description="Basic and acidic residues" evidence="1">
    <location>
        <begin position="1"/>
        <end position="17"/>
    </location>
</feature>
<feature type="region of interest" description="Disordered" evidence="1">
    <location>
        <begin position="1"/>
        <end position="35"/>
    </location>
</feature>
<gene>
    <name evidence="2" type="ORF">FSCOSCO3_A004395</name>
</gene>
<feature type="compositionally biased region" description="Polar residues" evidence="1">
    <location>
        <begin position="147"/>
        <end position="157"/>
    </location>
</feature>
<proteinExistence type="predicted"/>
<comment type="caution">
    <text evidence="2">The sequence shown here is derived from an EMBL/GenBank/DDBJ whole genome shotgun (WGS) entry which is preliminary data.</text>
</comment>
<feature type="region of interest" description="Disordered" evidence="1">
    <location>
        <begin position="115"/>
        <end position="170"/>
    </location>
</feature>
<keyword evidence="3" id="KW-1185">Reference proteome</keyword>
<dbReference type="AlphaFoldDB" id="A0AAV1NY16"/>
<feature type="compositionally biased region" description="Polar residues" evidence="1">
    <location>
        <begin position="21"/>
        <end position="32"/>
    </location>
</feature>
<evidence type="ECO:0000313" key="2">
    <source>
        <dbReference type="EMBL" id="CAK6964268.1"/>
    </source>
</evidence>
<organism evidence="2 3">
    <name type="scientific">Scomber scombrus</name>
    <name type="common">Atlantic mackerel</name>
    <name type="synonym">Scomber vernalis</name>
    <dbReference type="NCBI Taxonomy" id="13677"/>
    <lineage>
        <taxon>Eukaryota</taxon>
        <taxon>Metazoa</taxon>
        <taxon>Chordata</taxon>
        <taxon>Craniata</taxon>
        <taxon>Vertebrata</taxon>
        <taxon>Euteleostomi</taxon>
        <taxon>Actinopterygii</taxon>
        <taxon>Neopterygii</taxon>
        <taxon>Teleostei</taxon>
        <taxon>Neoteleostei</taxon>
        <taxon>Acanthomorphata</taxon>
        <taxon>Pelagiaria</taxon>
        <taxon>Scombriformes</taxon>
        <taxon>Scombridae</taxon>
        <taxon>Scomber</taxon>
    </lineage>
</organism>
<protein>
    <submittedName>
        <fullName evidence="2">Uncharacterized protein LOC121891811 isoform X3</fullName>
    </submittedName>
</protein>
<evidence type="ECO:0000256" key="1">
    <source>
        <dbReference type="SAM" id="MobiDB-lite"/>
    </source>
</evidence>
<dbReference type="EMBL" id="CAWUFR010000071">
    <property type="protein sequence ID" value="CAK6964268.1"/>
    <property type="molecule type" value="Genomic_DNA"/>
</dbReference>
<dbReference type="Proteomes" id="UP001314229">
    <property type="component" value="Unassembled WGS sequence"/>
</dbReference>